<dbReference type="AlphaFoldDB" id="A0A1T4LBF8"/>
<proteinExistence type="predicted"/>
<name>A0A1T4LBF8_9FIRM</name>
<feature type="domain" description="CBS" evidence="3">
    <location>
        <begin position="7"/>
        <end position="62"/>
    </location>
</feature>
<gene>
    <name evidence="5" type="ORF">SAMN02745191_0820</name>
</gene>
<keyword evidence="1 2" id="KW-0129">CBS domain</keyword>
<dbReference type="EMBL" id="FUWY01000002">
    <property type="protein sequence ID" value="SJZ51971.1"/>
    <property type="molecule type" value="Genomic_DNA"/>
</dbReference>
<feature type="domain" description="ACT" evidence="4">
    <location>
        <begin position="143"/>
        <end position="215"/>
    </location>
</feature>
<protein>
    <submittedName>
        <fullName evidence="5">Acetoin utilization protein AcuB</fullName>
    </submittedName>
</protein>
<evidence type="ECO:0000313" key="5">
    <source>
        <dbReference type="EMBL" id="SJZ51971.1"/>
    </source>
</evidence>
<dbReference type="PANTHER" id="PTHR43080:SF2">
    <property type="entry name" value="CBS DOMAIN-CONTAINING PROTEIN"/>
    <property type="match status" value="1"/>
</dbReference>
<dbReference type="InterPro" id="IPR002912">
    <property type="entry name" value="ACT_dom"/>
</dbReference>
<dbReference type="PROSITE" id="PS51371">
    <property type="entry name" value="CBS"/>
    <property type="match status" value="2"/>
</dbReference>
<dbReference type="Gene3D" id="3.30.70.260">
    <property type="match status" value="1"/>
</dbReference>
<dbReference type="SUPFAM" id="SSF54631">
    <property type="entry name" value="CBS-domain pair"/>
    <property type="match status" value="1"/>
</dbReference>
<evidence type="ECO:0000256" key="1">
    <source>
        <dbReference type="ARBA" id="ARBA00023122"/>
    </source>
</evidence>
<dbReference type="SUPFAM" id="SSF55021">
    <property type="entry name" value="ACT-like"/>
    <property type="match status" value="1"/>
</dbReference>
<sequence>MYVKDRMTHNPYCITVDTAISKALDIMAQNDFHRIPVVAEGKLVGLITEGTITANTPSQATSLSIYELNYLLSKTTVKDVMIKDVQTINPDALLEEAAVKMRKNDIGCLPVVKGDEIVGIITQNDIFDAFVDLLGYYTGGARYVLEIAEDHPGILSNITELFFGQNANITNLAVYRKPEHIDVVIRANNVDHHVMGKILNDAGYKVVSTIESNEND</sequence>
<dbReference type="SMART" id="SM00116">
    <property type="entry name" value="CBS"/>
    <property type="match status" value="2"/>
</dbReference>
<feature type="domain" description="CBS" evidence="3">
    <location>
        <begin position="81"/>
        <end position="138"/>
    </location>
</feature>
<dbReference type="PROSITE" id="PS51671">
    <property type="entry name" value="ACT"/>
    <property type="match status" value="1"/>
</dbReference>
<dbReference type="PANTHER" id="PTHR43080">
    <property type="entry name" value="CBS DOMAIN-CONTAINING PROTEIN CBSX3, MITOCHONDRIAL"/>
    <property type="match status" value="1"/>
</dbReference>
<evidence type="ECO:0000259" key="4">
    <source>
        <dbReference type="PROSITE" id="PS51671"/>
    </source>
</evidence>
<dbReference type="OrthoDB" id="1523762at2"/>
<dbReference type="InterPro" id="IPR045865">
    <property type="entry name" value="ACT-like_dom_sf"/>
</dbReference>
<accession>A0A1T4LBF8</accession>
<dbReference type="InterPro" id="IPR000644">
    <property type="entry name" value="CBS_dom"/>
</dbReference>
<dbReference type="CDD" id="cd04584">
    <property type="entry name" value="CBS_pair_AcuB_like"/>
    <property type="match status" value="1"/>
</dbReference>
<dbReference type="Pfam" id="PF01842">
    <property type="entry name" value="ACT"/>
    <property type="match status" value="1"/>
</dbReference>
<evidence type="ECO:0000259" key="3">
    <source>
        <dbReference type="PROSITE" id="PS51371"/>
    </source>
</evidence>
<dbReference type="InterPro" id="IPR051257">
    <property type="entry name" value="Diverse_CBS-Domain"/>
</dbReference>
<organism evidence="5 6">
    <name type="scientific">Anaerorhabdus furcosa</name>
    <dbReference type="NCBI Taxonomy" id="118967"/>
    <lineage>
        <taxon>Bacteria</taxon>
        <taxon>Bacillati</taxon>
        <taxon>Bacillota</taxon>
        <taxon>Erysipelotrichia</taxon>
        <taxon>Erysipelotrichales</taxon>
        <taxon>Erysipelotrichaceae</taxon>
        <taxon>Anaerorhabdus</taxon>
    </lineage>
</organism>
<dbReference type="RefSeq" id="WP_078711252.1">
    <property type="nucleotide sequence ID" value="NZ_FUWY01000002.1"/>
</dbReference>
<dbReference type="Proteomes" id="UP000243297">
    <property type="component" value="Unassembled WGS sequence"/>
</dbReference>
<dbReference type="Pfam" id="PF00571">
    <property type="entry name" value="CBS"/>
    <property type="match status" value="2"/>
</dbReference>
<reference evidence="6" key="1">
    <citation type="submission" date="2017-02" db="EMBL/GenBank/DDBJ databases">
        <authorList>
            <person name="Varghese N."/>
            <person name="Submissions S."/>
        </authorList>
    </citation>
    <scope>NUCLEOTIDE SEQUENCE [LARGE SCALE GENOMIC DNA]</scope>
    <source>
        <strain evidence="6">ATCC 25662</strain>
    </source>
</reference>
<evidence type="ECO:0000256" key="2">
    <source>
        <dbReference type="PROSITE-ProRule" id="PRU00703"/>
    </source>
</evidence>
<dbReference type="InterPro" id="IPR046342">
    <property type="entry name" value="CBS_dom_sf"/>
</dbReference>
<dbReference type="STRING" id="118967.SAMN02745191_0820"/>
<evidence type="ECO:0000313" key="6">
    <source>
        <dbReference type="Proteomes" id="UP000243297"/>
    </source>
</evidence>
<dbReference type="Gene3D" id="3.10.580.10">
    <property type="entry name" value="CBS-domain"/>
    <property type="match status" value="1"/>
</dbReference>
<keyword evidence="6" id="KW-1185">Reference proteome</keyword>